<evidence type="ECO:0000259" key="4">
    <source>
        <dbReference type="PROSITE" id="PS50893"/>
    </source>
</evidence>
<evidence type="ECO:0000313" key="5">
    <source>
        <dbReference type="EMBL" id="ATP59660.1"/>
    </source>
</evidence>
<dbReference type="Proteomes" id="UP000224629">
    <property type="component" value="Chromosome"/>
</dbReference>
<evidence type="ECO:0000313" key="6">
    <source>
        <dbReference type="EMBL" id="VEU61738.1"/>
    </source>
</evidence>
<sequence length="386" mass="45225">MNDRKIAISIKDLLFSYDKKNFLEIKELEIPANRIVTILGPSGAGKSTFLNLLAGFLPSSQGIEYHNEFKDFGYIMQKNNLYEEISVRKNLWISTKNSVKWTEKVWKLSLKEFEKQEELTHLSDNIVNFFKNEKKSFLKKLKQKFIFLFFVIRKPSFYLFYLKFRRQFFENSVKKVLKTLEIDDIFTKKAANISGGQQQRVAFAKSIIKGDNLILMDEPFSSLDAKIKEATIKLLLKIKQEFKMTIVLVTHDQTDAMKISDKIILLNKGRIMQFSNPEELFENPNSLFVAKFIGVPEINFIEKSGENNLYIRAKYIKILPSFNEANGKILYKKNLADNFYYQIRDLEKNVDLEIISPTDINTENIRIEYDQNKIFAFDQEGRRVDN</sequence>
<dbReference type="AlphaFoldDB" id="A0AAJ5TCV6"/>
<evidence type="ECO:0000256" key="1">
    <source>
        <dbReference type="ARBA" id="ARBA00022741"/>
    </source>
</evidence>
<organism evidence="6 8">
    <name type="scientific">Mesomycoplasma dispar</name>
    <dbReference type="NCBI Taxonomy" id="86660"/>
    <lineage>
        <taxon>Bacteria</taxon>
        <taxon>Bacillati</taxon>
        <taxon>Mycoplasmatota</taxon>
        <taxon>Mycoplasmoidales</taxon>
        <taxon>Metamycoplasmataceae</taxon>
        <taxon>Mesomycoplasma</taxon>
    </lineage>
</organism>
<accession>A0AAJ5TCV6</accession>
<evidence type="ECO:0000313" key="7">
    <source>
        <dbReference type="Proteomes" id="UP000224629"/>
    </source>
</evidence>
<dbReference type="InterPro" id="IPR027417">
    <property type="entry name" value="P-loop_NTPase"/>
</dbReference>
<dbReference type="SUPFAM" id="SSF52540">
    <property type="entry name" value="P-loop containing nucleoside triphosphate hydrolases"/>
    <property type="match status" value="1"/>
</dbReference>
<keyword evidence="7" id="KW-1185">Reference proteome</keyword>
<keyword evidence="3" id="KW-0812">Transmembrane</keyword>
<keyword evidence="1" id="KW-0547">Nucleotide-binding</keyword>
<evidence type="ECO:0000256" key="2">
    <source>
        <dbReference type="ARBA" id="ARBA00022840"/>
    </source>
</evidence>
<dbReference type="InterPro" id="IPR003439">
    <property type="entry name" value="ABC_transporter-like_ATP-bd"/>
</dbReference>
<dbReference type="Gene3D" id="3.40.50.300">
    <property type="entry name" value="P-loop containing nucleotide triphosphate hydrolases"/>
    <property type="match status" value="1"/>
</dbReference>
<dbReference type="InterPro" id="IPR047641">
    <property type="entry name" value="ABC_transpr_MalK/UgpC-like"/>
</dbReference>
<reference evidence="6 8" key="2">
    <citation type="submission" date="2019-01" db="EMBL/GenBank/DDBJ databases">
        <authorList>
            <consortium name="Pathogen Informatics"/>
        </authorList>
    </citation>
    <scope>NUCLEOTIDE SEQUENCE [LARGE SCALE GENOMIC DNA]</scope>
    <source>
        <strain evidence="6 8">NCTC10125</strain>
    </source>
</reference>
<dbReference type="PROSITE" id="PS00211">
    <property type="entry name" value="ABC_TRANSPORTER_1"/>
    <property type="match status" value="1"/>
</dbReference>
<dbReference type="PANTHER" id="PTHR43875">
    <property type="entry name" value="MALTODEXTRIN IMPORT ATP-BINDING PROTEIN MSMX"/>
    <property type="match status" value="1"/>
</dbReference>
<proteinExistence type="predicted"/>
<dbReference type="InterPro" id="IPR017871">
    <property type="entry name" value="ABC_transporter-like_CS"/>
</dbReference>
<dbReference type="PROSITE" id="PS50893">
    <property type="entry name" value="ABC_TRANSPORTER_2"/>
    <property type="match status" value="1"/>
</dbReference>
<name>A0AAJ5TCV6_9BACT</name>
<gene>
    <name evidence="5" type="ORF">CSW10_01765</name>
    <name evidence="6" type="ORF">NCTC10125_00364</name>
</gene>
<dbReference type="Proteomes" id="UP000289629">
    <property type="component" value="Chromosome"/>
</dbReference>
<dbReference type="EMBL" id="LR214971">
    <property type="protein sequence ID" value="VEU61738.1"/>
    <property type="molecule type" value="Genomic_DNA"/>
</dbReference>
<dbReference type="GO" id="GO:0055052">
    <property type="term" value="C:ATP-binding cassette (ABC) transporter complex, substrate-binding subunit-containing"/>
    <property type="evidence" value="ECO:0007669"/>
    <property type="project" value="TreeGrafter"/>
</dbReference>
<reference evidence="5 7" key="1">
    <citation type="submission" date="2017-10" db="EMBL/GenBank/DDBJ databases">
        <title>Genome-wide analysis of the first isolated strain mycoplasma dispar GS01.</title>
        <authorList>
            <person name="Hao H."/>
            <person name="Chen S."/>
            <person name="Zhao P."/>
            <person name="Chu Y."/>
            <person name="Liu Y."/>
        </authorList>
    </citation>
    <scope>NUCLEOTIDE SEQUENCE [LARGE SCALE GENOMIC DNA]</scope>
    <source>
        <strain evidence="5 7">GS01</strain>
    </source>
</reference>
<dbReference type="SMART" id="SM00382">
    <property type="entry name" value="AAA"/>
    <property type="match status" value="1"/>
</dbReference>
<dbReference type="GO" id="GO:0016887">
    <property type="term" value="F:ATP hydrolysis activity"/>
    <property type="evidence" value="ECO:0007669"/>
    <property type="project" value="InterPro"/>
</dbReference>
<dbReference type="RefSeq" id="WP_044635385.1">
    <property type="nucleotide sequence ID" value="NZ_CP007229.1"/>
</dbReference>
<evidence type="ECO:0000313" key="8">
    <source>
        <dbReference type="Proteomes" id="UP000289629"/>
    </source>
</evidence>
<keyword evidence="3" id="KW-0472">Membrane</keyword>
<dbReference type="Pfam" id="PF00005">
    <property type="entry name" value="ABC_tran"/>
    <property type="match status" value="1"/>
</dbReference>
<keyword evidence="3" id="KW-1133">Transmembrane helix</keyword>
<dbReference type="InterPro" id="IPR003593">
    <property type="entry name" value="AAA+_ATPase"/>
</dbReference>
<dbReference type="KEGG" id="mds:MDIS_01875"/>
<evidence type="ECO:0000256" key="3">
    <source>
        <dbReference type="SAM" id="Phobius"/>
    </source>
</evidence>
<feature type="transmembrane region" description="Helical" evidence="3">
    <location>
        <begin position="145"/>
        <end position="164"/>
    </location>
</feature>
<dbReference type="PANTHER" id="PTHR43875:SF1">
    <property type="entry name" value="OSMOPROTECTIVE COMPOUNDS UPTAKE ATP-BINDING PROTEIN GGTA"/>
    <property type="match status" value="1"/>
</dbReference>
<dbReference type="EMBL" id="CP024161">
    <property type="protein sequence ID" value="ATP59660.1"/>
    <property type="molecule type" value="Genomic_DNA"/>
</dbReference>
<feature type="domain" description="ABC transporter" evidence="4">
    <location>
        <begin position="8"/>
        <end position="293"/>
    </location>
</feature>
<dbReference type="Gene3D" id="2.40.50.100">
    <property type="match status" value="1"/>
</dbReference>
<keyword evidence="2 6" id="KW-0067">ATP-binding</keyword>
<dbReference type="GO" id="GO:0005524">
    <property type="term" value="F:ATP binding"/>
    <property type="evidence" value="ECO:0007669"/>
    <property type="project" value="UniProtKB-KW"/>
</dbReference>
<protein>
    <submittedName>
        <fullName evidence="5 6">ABC transporter ATP-binding protein</fullName>
    </submittedName>
</protein>